<keyword evidence="2" id="KW-0547">Nucleotide-binding</keyword>
<dbReference type="RefSeq" id="WP_047530064.1">
    <property type="nucleotide sequence ID" value="NZ_CCEH01000006.1"/>
</dbReference>
<dbReference type="AlphaFoldDB" id="A0A077UHD1"/>
<protein>
    <submittedName>
        <fullName evidence="4">Fic/DOC family protein</fullName>
    </submittedName>
</protein>
<dbReference type="InterPro" id="IPR040198">
    <property type="entry name" value="Fido_containing"/>
</dbReference>
<evidence type="ECO:0000313" key="4">
    <source>
        <dbReference type="EMBL" id="CDR27854.1"/>
    </source>
</evidence>
<dbReference type="PROSITE" id="PS51459">
    <property type="entry name" value="FIDO"/>
    <property type="match status" value="1"/>
</dbReference>
<sequence>MGYRTLKSIFHEHNESKMKEEYIKRFNSLASFNTNINIIPMENGKKVNDLEYPLFFMVTKNLSKKQELISINSRKIDRALNSLPYAAREQYFNDLLIDELQSTNEIENVFSTKQEIAHALNNQASEFLKFRGLVDQYKEIELNKKIKVDNVRDIRAIYDKLVSNEINEQDKLDGELFRKNFVGVHDGSTTKYIHVGLQPETKIVEYISEMLTFLKYFDAPQPFKIMASYYLFEYIHPFYDGNGRVGRFIIAKLLSDYYDNYTALTFSYVINRNKSKYYKAFMTASNHLNCGDLTEFIDTMLELLIAGQERILDELIPKMDATEKLTLYLTSHYKQIDYEFLYLLSMDKLFGNKRNRLTLIDLENILGVGRVKINNTIKKYDNYLVKIKSRPTIYEISDEFLNSIIK</sequence>
<accession>A0A077UHD1</accession>
<dbReference type="Gene3D" id="1.10.3290.10">
    <property type="entry name" value="Fido-like domain"/>
    <property type="match status" value="1"/>
</dbReference>
<feature type="active site" evidence="1">
    <location>
        <position position="236"/>
    </location>
</feature>
<dbReference type="PANTHER" id="PTHR13504:SF40">
    <property type="entry name" value="FIDO DOMAIN-CONTAINING PROTEIN"/>
    <property type="match status" value="1"/>
</dbReference>
<dbReference type="InterPro" id="IPR003812">
    <property type="entry name" value="Fido"/>
</dbReference>
<dbReference type="SUPFAM" id="SSF140931">
    <property type="entry name" value="Fic-like"/>
    <property type="match status" value="1"/>
</dbReference>
<gene>
    <name evidence="4" type="ORF">ERS140147_00971</name>
</gene>
<evidence type="ECO:0000256" key="2">
    <source>
        <dbReference type="PIRSR" id="PIRSR640198-2"/>
    </source>
</evidence>
<dbReference type="Pfam" id="PF02661">
    <property type="entry name" value="Fic"/>
    <property type="match status" value="1"/>
</dbReference>
<feature type="binding site" evidence="2">
    <location>
        <begin position="277"/>
        <end position="278"/>
    </location>
    <ligand>
        <name>ATP</name>
        <dbReference type="ChEBI" id="CHEBI:30616"/>
    </ligand>
</feature>
<dbReference type="GO" id="GO:0005524">
    <property type="term" value="F:ATP binding"/>
    <property type="evidence" value="ECO:0007669"/>
    <property type="project" value="UniProtKB-KW"/>
</dbReference>
<feature type="binding site" evidence="2">
    <location>
        <begin position="240"/>
        <end position="247"/>
    </location>
    <ligand>
        <name>ATP</name>
        <dbReference type="ChEBI" id="CHEBI:30616"/>
    </ligand>
</feature>
<organism evidence="4 5">
    <name type="scientific">Staphylococcus schweitzeri</name>
    <dbReference type="NCBI Taxonomy" id="1654388"/>
    <lineage>
        <taxon>Bacteria</taxon>
        <taxon>Bacillati</taxon>
        <taxon>Bacillota</taxon>
        <taxon>Bacilli</taxon>
        <taxon>Bacillales</taxon>
        <taxon>Staphylococcaceae</taxon>
        <taxon>Staphylococcus</taxon>
    </lineage>
</organism>
<evidence type="ECO:0000256" key="1">
    <source>
        <dbReference type="PIRSR" id="PIRSR640198-1"/>
    </source>
</evidence>
<reference evidence="4 5" key="1">
    <citation type="submission" date="2014-05" db="EMBL/GenBank/DDBJ databases">
        <authorList>
            <person name="Aslett A.Martin."/>
            <person name="De Silva Nishadi"/>
        </authorList>
    </citation>
    <scope>NUCLEOTIDE SEQUENCE [LARGE SCALE GENOMIC DNA]</scope>
</reference>
<evidence type="ECO:0000313" key="5">
    <source>
        <dbReference type="Proteomes" id="UP000044616"/>
    </source>
</evidence>
<keyword evidence="2" id="KW-0067">ATP-binding</keyword>
<proteinExistence type="predicted"/>
<dbReference type="Proteomes" id="UP000044616">
    <property type="component" value="Unassembled WGS sequence"/>
</dbReference>
<name>A0A077UHD1_9STAP</name>
<dbReference type="EMBL" id="CCEH01000006">
    <property type="protein sequence ID" value="CDR27854.1"/>
    <property type="molecule type" value="Genomic_DNA"/>
</dbReference>
<dbReference type="PANTHER" id="PTHR13504">
    <property type="entry name" value="FIDO DOMAIN-CONTAINING PROTEIN DDB_G0283145"/>
    <property type="match status" value="1"/>
</dbReference>
<feature type="domain" description="Fido" evidence="3">
    <location>
        <begin position="149"/>
        <end position="299"/>
    </location>
</feature>
<dbReference type="InterPro" id="IPR036597">
    <property type="entry name" value="Fido-like_dom_sf"/>
</dbReference>
<feature type="binding site" evidence="2">
    <location>
        <position position="289"/>
    </location>
    <ligand>
        <name>ATP</name>
        <dbReference type="ChEBI" id="CHEBI:30616"/>
    </ligand>
</feature>
<evidence type="ECO:0000259" key="3">
    <source>
        <dbReference type="PROSITE" id="PS51459"/>
    </source>
</evidence>